<dbReference type="EMBL" id="JBHTCJ010000004">
    <property type="protein sequence ID" value="MFC7341891.1"/>
    <property type="molecule type" value="Genomic_DNA"/>
</dbReference>
<keyword evidence="5" id="KW-1185">Reference proteome</keyword>
<dbReference type="EC" id="2.4.-.-" evidence="4"/>
<accession>A0ABW2LK23</accession>
<dbReference type="Pfam" id="PF13406">
    <property type="entry name" value="SLT_2"/>
    <property type="match status" value="1"/>
</dbReference>
<dbReference type="InterPro" id="IPR023346">
    <property type="entry name" value="Lysozyme-like_dom_sf"/>
</dbReference>
<feature type="compositionally biased region" description="Basic and acidic residues" evidence="1">
    <location>
        <begin position="122"/>
        <end position="132"/>
    </location>
</feature>
<evidence type="ECO:0000313" key="5">
    <source>
        <dbReference type="Proteomes" id="UP001596504"/>
    </source>
</evidence>
<comment type="caution">
    <text evidence="4">The sequence shown here is derived from an EMBL/GenBank/DDBJ whole genome shotgun (WGS) entry which is preliminary data.</text>
</comment>
<dbReference type="Proteomes" id="UP001596504">
    <property type="component" value="Unassembled WGS sequence"/>
</dbReference>
<keyword evidence="4" id="KW-0328">Glycosyltransferase</keyword>
<dbReference type="PROSITE" id="PS51257">
    <property type="entry name" value="PROKAR_LIPOPROTEIN"/>
    <property type="match status" value="1"/>
</dbReference>
<dbReference type="Gene3D" id="1.10.530.10">
    <property type="match status" value="1"/>
</dbReference>
<dbReference type="RefSeq" id="WP_380667203.1">
    <property type="nucleotide sequence ID" value="NZ_JBHTCJ010000004.1"/>
</dbReference>
<dbReference type="GO" id="GO:0016757">
    <property type="term" value="F:glycosyltransferase activity"/>
    <property type="evidence" value="ECO:0007669"/>
    <property type="project" value="UniProtKB-KW"/>
</dbReference>
<feature type="domain" description="Transglycosylase SLT" evidence="3">
    <location>
        <begin position="164"/>
        <end position="209"/>
    </location>
</feature>
<dbReference type="InterPro" id="IPR031304">
    <property type="entry name" value="SLT_2"/>
</dbReference>
<evidence type="ECO:0000256" key="1">
    <source>
        <dbReference type="SAM" id="MobiDB-lite"/>
    </source>
</evidence>
<dbReference type="PANTHER" id="PTHR30163">
    <property type="entry name" value="MEMBRANE-BOUND LYTIC MUREIN TRANSGLYCOSYLASE B"/>
    <property type="match status" value="1"/>
</dbReference>
<dbReference type="SUPFAM" id="SSF53955">
    <property type="entry name" value="Lysozyme-like"/>
    <property type="match status" value="1"/>
</dbReference>
<keyword evidence="4" id="KW-0808">Transferase</keyword>
<gene>
    <name evidence="4" type="ORF">ACFQRI_10750</name>
</gene>
<evidence type="ECO:0000313" key="4">
    <source>
        <dbReference type="EMBL" id="MFC7341891.1"/>
    </source>
</evidence>
<organism evidence="4 5">
    <name type="scientific">Saccharopolyspora griseoalba</name>
    <dbReference type="NCBI Taxonomy" id="1431848"/>
    <lineage>
        <taxon>Bacteria</taxon>
        <taxon>Bacillati</taxon>
        <taxon>Actinomycetota</taxon>
        <taxon>Actinomycetes</taxon>
        <taxon>Pseudonocardiales</taxon>
        <taxon>Pseudonocardiaceae</taxon>
        <taxon>Saccharopolyspora</taxon>
    </lineage>
</organism>
<feature type="signal peptide" evidence="2">
    <location>
        <begin position="1"/>
        <end position="25"/>
    </location>
</feature>
<protein>
    <submittedName>
        <fullName evidence="4">Lytic murein transglycosylase</fullName>
        <ecNumber evidence="4">2.4.-.-</ecNumber>
    </submittedName>
</protein>
<dbReference type="InterPro" id="IPR043426">
    <property type="entry name" value="MltB-like"/>
</dbReference>
<name>A0ABW2LK23_9PSEU</name>
<keyword evidence="2" id="KW-0732">Signal</keyword>
<proteinExistence type="predicted"/>
<reference evidence="5" key="1">
    <citation type="journal article" date="2019" name="Int. J. Syst. Evol. Microbiol.">
        <title>The Global Catalogue of Microorganisms (GCM) 10K type strain sequencing project: providing services to taxonomists for standard genome sequencing and annotation.</title>
        <authorList>
            <consortium name="The Broad Institute Genomics Platform"/>
            <consortium name="The Broad Institute Genome Sequencing Center for Infectious Disease"/>
            <person name="Wu L."/>
            <person name="Ma J."/>
        </authorList>
    </citation>
    <scope>NUCLEOTIDE SEQUENCE [LARGE SCALE GENOMIC DNA]</scope>
    <source>
        <strain evidence="5">WLHS5</strain>
    </source>
</reference>
<evidence type="ECO:0000256" key="2">
    <source>
        <dbReference type="SAM" id="SignalP"/>
    </source>
</evidence>
<feature type="chain" id="PRO_5046164743" evidence="2">
    <location>
        <begin position="26"/>
        <end position="255"/>
    </location>
</feature>
<evidence type="ECO:0000259" key="3">
    <source>
        <dbReference type="Pfam" id="PF13406"/>
    </source>
</evidence>
<sequence>MPRSGRVWLPAIALLLTSCSLPVSSPPEAPPAVAPPDPGAAPPAVELFSGGPPLSERERPQEQLAGWAGALSDGLNIPHAALEAYGYAQEQMAATTASCGLTWTVLAGIGAVESSHGRHGGARLDDTGRPEPRIIGMPLDGSDGVKRIDDTDGGELDGDRRWDRAVGPLQFIPSTWRRYQADADGDGAADPQDIDDAALTAARYLCDSGADLRDPDRFWAALWEYNRSRSYGQQVLDHADRYGRDSRELAEAAGE</sequence>
<feature type="region of interest" description="Disordered" evidence="1">
    <location>
        <begin position="115"/>
        <end position="148"/>
    </location>
</feature>
<feature type="region of interest" description="Disordered" evidence="1">
    <location>
        <begin position="25"/>
        <end position="59"/>
    </location>
</feature>
<dbReference type="PANTHER" id="PTHR30163:SF8">
    <property type="entry name" value="LYTIC MUREIN TRANSGLYCOSYLASE"/>
    <property type="match status" value="1"/>
</dbReference>
<feature type="compositionally biased region" description="Pro residues" evidence="1">
    <location>
        <begin position="25"/>
        <end position="41"/>
    </location>
</feature>